<gene>
    <name evidence="1" type="ORF">MANES_06G076200v8</name>
</gene>
<dbReference type="EMBL" id="CM004392">
    <property type="protein sequence ID" value="KAG8652294.1"/>
    <property type="molecule type" value="Genomic_DNA"/>
</dbReference>
<reference evidence="2" key="1">
    <citation type="journal article" date="2016" name="Nat. Biotechnol.">
        <title>Sequencing wild and cultivated cassava and related species reveals extensive interspecific hybridization and genetic diversity.</title>
        <authorList>
            <person name="Bredeson J.V."/>
            <person name="Lyons J.B."/>
            <person name="Prochnik S.E."/>
            <person name="Wu G.A."/>
            <person name="Ha C.M."/>
            <person name="Edsinger-Gonzales E."/>
            <person name="Grimwood J."/>
            <person name="Schmutz J."/>
            <person name="Rabbi I.Y."/>
            <person name="Egesi C."/>
            <person name="Nauluvula P."/>
            <person name="Lebot V."/>
            <person name="Ndunguru J."/>
            <person name="Mkamilo G."/>
            <person name="Bart R.S."/>
            <person name="Setter T.L."/>
            <person name="Gleadow R.M."/>
            <person name="Kulakow P."/>
            <person name="Ferguson M.E."/>
            <person name="Rounsley S."/>
            <person name="Rokhsar D.S."/>
        </authorList>
    </citation>
    <scope>NUCLEOTIDE SEQUENCE [LARGE SCALE GENOMIC DNA]</scope>
    <source>
        <strain evidence="2">cv. AM560-2</strain>
    </source>
</reference>
<accession>A0ACB7HHP6</accession>
<proteinExistence type="predicted"/>
<protein>
    <submittedName>
        <fullName evidence="1">Uncharacterized protein</fullName>
    </submittedName>
</protein>
<dbReference type="Proteomes" id="UP000091857">
    <property type="component" value="Chromosome 6"/>
</dbReference>
<keyword evidence="2" id="KW-1185">Reference proteome</keyword>
<name>A0ACB7HHP6_MANES</name>
<evidence type="ECO:0000313" key="2">
    <source>
        <dbReference type="Proteomes" id="UP000091857"/>
    </source>
</evidence>
<evidence type="ECO:0000313" key="1">
    <source>
        <dbReference type="EMBL" id="KAG8652294.1"/>
    </source>
</evidence>
<organism evidence="1 2">
    <name type="scientific">Manihot esculenta</name>
    <name type="common">Cassava</name>
    <name type="synonym">Jatropha manihot</name>
    <dbReference type="NCBI Taxonomy" id="3983"/>
    <lineage>
        <taxon>Eukaryota</taxon>
        <taxon>Viridiplantae</taxon>
        <taxon>Streptophyta</taxon>
        <taxon>Embryophyta</taxon>
        <taxon>Tracheophyta</taxon>
        <taxon>Spermatophyta</taxon>
        <taxon>Magnoliopsida</taxon>
        <taxon>eudicotyledons</taxon>
        <taxon>Gunneridae</taxon>
        <taxon>Pentapetalae</taxon>
        <taxon>rosids</taxon>
        <taxon>fabids</taxon>
        <taxon>Malpighiales</taxon>
        <taxon>Euphorbiaceae</taxon>
        <taxon>Crotonoideae</taxon>
        <taxon>Manihoteae</taxon>
        <taxon>Manihot</taxon>
    </lineage>
</organism>
<sequence length="1012" mass="111870">MAMAAFVTILFLLIAAANLSISSCFQNSNYVGCIEEEKQALLRFKQDLIDPSNRLASWVGHRDCCKWAGVVCNKETGYVSELRLNNPPLNDYSSDVKYKAYEMSKLGGQLNPSLLGLKNLIHLDLSDNNFVGNSIPEFIGSMVSLRYLNLSVSGFQGKVPHQLGNLSNLQYLDLQANRLYVENLQWLSGLSFLEFLDLSIIDLSTTTDWLQVVTKLPSLLELRLSNCLLGELPLLEDVNVSSSLTVLDLSWNWFDYSLIHRWIFRLSNLMSLNLQANNLQGPIPDNLQNLTSLKILDLSFNYLSSGLPNWFHSFSQLEYLNFCSCNLQGSMSTAISNLSSTFNNLEISFNSELSGKIPRSFGKLCNLVSISLTGVKLGQDISEVVEILSGCASNTLESVYMGRCQLSGHLINQLGRFNRLNLLSLWGNSISGPIPESLGELPSLKTLYLYGNKLNGSLPTNFGKLAKLEDAVISQNFLEGVVSEVHFANLTRLKAFIAHGNSLKLKVDADWVPPFHVEALALGSWQLGPRFPSWLQSQEHLLNLDISNSGIFDSVPAWFWNLSYQFTVLDLSHNQIYGQIPSIDVFSYSLVIDLSSNKFMGPLPRVSSRVAALDVSNNSLSGSISNFLCGKLNELSGTQVLNLADNHFSDEIPDCWGNWQTLVAIKLANNKFSGKIPGSLGSLSSLQSLSLRNNSLSGELPLSLRNCSNLVSIDFSQNNFAGSIPTWMGKWLPNIKILSLHSNKLHGAIPDELCALNSLQILDLGQNELSGTIPRCINNFQAMITKNDSATTSISYATSSGSYFEDALLVIKGRVVEYSTTLKLVRSMDLSDNLLSGEIPNKQITSLQGLQSLNLSHNLLTGRVPENIGAMRELESLDLSMNQLSGEIPQSISSLTFLSHLNLSYNNLIGKIPSSTQLQSVSASSFVGNKLCGAPLAEICNEDNTTSKIENDGEESKGLEVEWKIVSITIGFVVGFWGVLGPLILNRAWRIEYYQFLDRMWYRIQLLFLAIN</sequence>
<comment type="caution">
    <text evidence="1">The sequence shown here is derived from an EMBL/GenBank/DDBJ whole genome shotgun (WGS) entry which is preliminary data.</text>
</comment>